<dbReference type="RefSeq" id="WP_124965385.1">
    <property type="nucleotide sequence ID" value="NZ_RRAZ01000017.1"/>
</dbReference>
<evidence type="ECO:0000256" key="2">
    <source>
        <dbReference type="ARBA" id="ARBA00007118"/>
    </source>
</evidence>
<evidence type="ECO:0000313" key="7">
    <source>
        <dbReference type="EMBL" id="RRH73551.1"/>
    </source>
</evidence>
<dbReference type="CDD" id="cd02136">
    <property type="entry name" value="PnbA_NfnB-like"/>
    <property type="match status" value="1"/>
</dbReference>
<dbReference type="AlphaFoldDB" id="A0A3P3DH25"/>
<keyword evidence="4" id="KW-0288">FMN</keyword>
<name>A0A3P3DH25_9RHOB</name>
<accession>A0A3P3DH25</accession>
<evidence type="ECO:0000256" key="4">
    <source>
        <dbReference type="ARBA" id="ARBA00022643"/>
    </source>
</evidence>
<keyword evidence="8" id="KW-1185">Reference proteome</keyword>
<dbReference type="PANTHER" id="PTHR43673">
    <property type="entry name" value="NAD(P)H NITROREDUCTASE YDGI-RELATED"/>
    <property type="match status" value="1"/>
</dbReference>
<comment type="similarity">
    <text evidence="2">Belongs to the nitroreductase family.</text>
</comment>
<evidence type="ECO:0000313" key="8">
    <source>
        <dbReference type="Proteomes" id="UP000282125"/>
    </source>
</evidence>
<organism evidence="7 8">
    <name type="scientific">Falsigemmobacter faecalis</name>
    <dbReference type="NCBI Taxonomy" id="2488730"/>
    <lineage>
        <taxon>Bacteria</taxon>
        <taxon>Pseudomonadati</taxon>
        <taxon>Pseudomonadota</taxon>
        <taxon>Alphaproteobacteria</taxon>
        <taxon>Rhodobacterales</taxon>
        <taxon>Paracoccaceae</taxon>
        <taxon>Falsigemmobacter</taxon>
    </lineage>
</organism>
<dbReference type="Pfam" id="PF00881">
    <property type="entry name" value="Nitroreductase"/>
    <property type="match status" value="1"/>
</dbReference>
<evidence type="ECO:0000256" key="3">
    <source>
        <dbReference type="ARBA" id="ARBA00022630"/>
    </source>
</evidence>
<proteinExistence type="inferred from homology"/>
<dbReference type="EMBL" id="RRAZ01000017">
    <property type="protein sequence ID" value="RRH73551.1"/>
    <property type="molecule type" value="Genomic_DNA"/>
</dbReference>
<dbReference type="GO" id="GO:0016491">
    <property type="term" value="F:oxidoreductase activity"/>
    <property type="evidence" value="ECO:0007669"/>
    <property type="project" value="UniProtKB-KW"/>
</dbReference>
<dbReference type="PANTHER" id="PTHR43673:SF2">
    <property type="entry name" value="NITROREDUCTASE"/>
    <property type="match status" value="1"/>
</dbReference>
<evidence type="ECO:0000259" key="6">
    <source>
        <dbReference type="Pfam" id="PF00881"/>
    </source>
</evidence>
<dbReference type="SUPFAM" id="SSF55469">
    <property type="entry name" value="FMN-dependent nitroreductase-like"/>
    <property type="match status" value="1"/>
</dbReference>
<dbReference type="InterPro" id="IPR029479">
    <property type="entry name" value="Nitroreductase"/>
</dbReference>
<keyword evidence="3" id="KW-0285">Flavoprotein</keyword>
<reference evidence="7 8" key="1">
    <citation type="submission" date="2018-11" db="EMBL/GenBank/DDBJ databases">
        <title>Gemmobacter sp. nov., YIM 102744-1 draft genome.</title>
        <authorList>
            <person name="Li G."/>
            <person name="Jiang Y."/>
        </authorList>
    </citation>
    <scope>NUCLEOTIDE SEQUENCE [LARGE SCALE GENOMIC DNA]</scope>
    <source>
        <strain evidence="7 8">YIM 102744-1</strain>
    </source>
</reference>
<dbReference type="Gene3D" id="3.40.109.10">
    <property type="entry name" value="NADH Oxidase"/>
    <property type="match status" value="1"/>
</dbReference>
<dbReference type="Proteomes" id="UP000282125">
    <property type="component" value="Unassembled WGS sequence"/>
</dbReference>
<gene>
    <name evidence="7" type="ORF">EG244_12795</name>
</gene>
<evidence type="ECO:0000256" key="5">
    <source>
        <dbReference type="ARBA" id="ARBA00023002"/>
    </source>
</evidence>
<comment type="cofactor">
    <cofactor evidence="1">
        <name>FMN</name>
        <dbReference type="ChEBI" id="CHEBI:58210"/>
    </cofactor>
</comment>
<dbReference type="OrthoDB" id="9802510at2"/>
<protein>
    <submittedName>
        <fullName evidence="7">Nitroreductase</fullName>
    </submittedName>
</protein>
<comment type="caution">
    <text evidence="7">The sequence shown here is derived from an EMBL/GenBank/DDBJ whole genome shotgun (WGS) entry which is preliminary data.</text>
</comment>
<keyword evidence="5" id="KW-0560">Oxidoreductase</keyword>
<sequence length="226" mass="25099">MTSTENPVLEAIRSRRSVRAYLPKEVPGETIREILAAAARTPSGSNIQPWHVAVVTGAPLKALGEELSAKYLAGEVEGREYDYYPRTWREPYLARRRATGWGLYSALGIAKGETARMAAQHARNFRFFDAPAGIFFLLERDMEIGSWLDLGMFIQNIMIAARGFGLHSCPQAAFADFPRLIPQRLGLADNLQLICGMALGYEDPSAPENAFTPERMAPEEFVTYIG</sequence>
<feature type="domain" description="Nitroreductase" evidence="6">
    <location>
        <begin position="12"/>
        <end position="201"/>
    </location>
</feature>
<dbReference type="InterPro" id="IPR000415">
    <property type="entry name" value="Nitroreductase-like"/>
</dbReference>
<evidence type="ECO:0000256" key="1">
    <source>
        <dbReference type="ARBA" id="ARBA00001917"/>
    </source>
</evidence>